<dbReference type="AlphaFoldDB" id="A0A0F9TP07"/>
<protein>
    <recommendedName>
        <fullName evidence="2">KOW domain-containing protein</fullName>
    </recommendedName>
</protein>
<evidence type="ECO:0008006" key="2">
    <source>
        <dbReference type="Google" id="ProtNLM"/>
    </source>
</evidence>
<comment type="caution">
    <text evidence="1">The sequence shown here is derived from an EMBL/GenBank/DDBJ whole genome shotgun (WGS) entry which is preliminary data.</text>
</comment>
<accession>A0A0F9TP07</accession>
<proteinExistence type="predicted"/>
<reference evidence="1" key="1">
    <citation type="journal article" date="2015" name="Nature">
        <title>Complex archaea that bridge the gap between prokaryotes and eukaryotes.</title>
        <authorList>
            <person name="Spang A."/>
            <person name="Saw J.H."/>
            <person name="Jorgensen S.L."/>
            <person name="Zaremba-Niedzwiedzka K."/>
            <person name="Martijn J."/>
            <person name="Lind A.E."/>
            <person name="van Eijk R."/>
            <person name="Schleper C."/>
            <person name="Guy L."/>
            <person name="Ettema T.J."/>
        </authorList>
    </citation>
    <scope>NUCLEOTIDE SEQUENCE</scope>
</reference>
<dbReference type="EMBL" id="LAZR01000220">
    <property type="protein sequence ID" value="KKN81064.1"/>
    <property type="molecule type" value="Genomic_DNA"/>
</dbReference>
<organism evidence="1">
    <name type="scientific">marine sediment metagenome</name>
    <dbReference type="NCBI Taxonomy" id="412755"/>
    <lineage>
        <taxon>unclassified sequences</taxon>
        <taxon>metagenomes</taxon>
        <taxon>ecological metagenomes</taxon>
    </lineage>
</organism>
<name>A0A0F9TP07_9ZZZZ</name>
<evidence type="ECO:0000313" key="1">
    <source>
        <dbReference type="EMBL" id="KKN81064.1"/>
    </source>
</evidence>
<sequence length="68" mass="7823">MSATRLDFSFNIGQQLLINANGRGGKVGKVIGLYMNRDGIHFAEVEYFTDQNDRREQMFREEDVRPIG</sequence>
<gene>
    <name evidence="1" type="ORF">LCGC14_0322830</name>
</gene>